<dbReference type="Proteomes" id="UP000321129">
    <property type="component" value="Unassembled WGS sequence"/>
</dbReference>
<accession>A0A5C6UPD5</accession>
<dbReference type="OrthoDB" id="9791366at2"/>
<dbReference type="Pfam" id="PF12697">
    <property type="entry name" value="Abhydrolase_6"/>
    <property type="match status" value="1"/>
</dbReference>
<keyword evidence="2" id="KW-0378">Hydrolase</keyword>
<dbReference type="PANTHER" id="PTHR43433">
    <property type="entry name" value="HYDROLASE, ALPHA/BETA FOLD FAMILY PROTEIN"/>
    <property type="match status" value="1"/>
</dbReference>
<dbReference type="InterPro" id="IPR050471">
    <property type="entry name" value="AB_hydrolase"/>
</dbReference>
<sequence length="308" mass="32339">MDAPATDIDPPIGDAAYSDGYYWSNDGLRLHYRDYRAAGDEAGSVPVICIPGLTRNARDFEDVAARIAAGGRRVVALDLRGRGDSAYSPDPMSYVPLTYAQDVVTLADELGFERFACVGTSLGGIVSMILAAMLPGRIAGIVLNDVGPEVAPGGLERIRGYVGQGGTYRTWVHAARVFADQAGRDRFPDNGIADWLRLVKRAYSLTREGRIAADYDAKIAEPFAVPGNETGVDLWPALDALADIPVAIVRGANSDILSADTAAKMLAHMNRATLVTVADAGHAPSLEEPEAAAAIDAMLAAADGGAPG</sequence>
<comment type="caution">
    <text evidence="2">The sequence shown here is derived from an EMBL/GenBank/DDBJ whole genome shotgun (WGS) entry which is preliminary data.</text>
</comment>
<dbReference type="Gene3D" id="3.40.50.1820">
    <property type="entry name" value="alpha/beta hydrolase"/>
    <property type="match status" value="1"/>
</dbReference>
<dbReference type="AlphaFoldDB" id="A0A5C6UPD5"/>
<feature type="domain" description="AB hydrolase-1" evidence="1">
    <location>
        <begin position="47"/>
        <end position="294"/>
    </location>
</feature>
<dbReference type="SUPFAM" id="SSF53474">
    <property type="entry name" value="alpha/beta-Hydrolases"/>
    <property type="match status" value="1"/>
</dbReference>
<dbReference type="EMBL" id="VOPY01000001">
    <property type="protein sequence ID" value="TXC73996.1"/>
    <property type="molecule type" value="Genomic_DNA"/>
</dbReference>
<dbReference type="RefSeq" id="WP_147121833.1">
    <property type="nucleotide sequence ID" value="NZ_VOPY01000001.1"/>
</dbReference>
<keyword evidence="3" id="KW-1185">Reference proteome</keyword>
<evidence type="ECO:0000259" key="1">
    <source>
        <dbReference type="Pfam" id="PF12697"/>
    </source>
</evidence>
<dbReference type="InterPro" id="IPR000073">
    <property type="entry name" value="AB_hydrolase_1"/>
</dbReference>
<dbReference type="GO" id="GO:0016787">
    <property type="term" value="F:hydrolase activity"/>
    <property type="evidence" value="ECO:0007669"/>
    <property type="project" value="UniProtKB-KW"/>
</dbReference>
<evidence type="ECO:0000313" key="2">
    <source>
        <dbReference type="EMBL" id="TXC73996.1"/>
    </source>
</evidence>
<name>A0A5C6UPD5_9SPHN</name>
<proteinExistence type="predicted"/>
<evidence type="ECO:0000313" key="3">
    <source>
        <dbReference type="Proteomes" id="UP000321129"/>
    </source>
</evidence>
<reference evidence="2 3" key="1">
    <citation type="submission" date="2019-08" db="EMBL/GenBank/DDBJ databases">
        <title>Sphingorhabdus soil sp. nov., isolated from arctic soil.</title>
        <authorList>
            <person name="Liu Y."/>
        </authorList>
    </citation>
    <scope>NUCLEOTIDE SEQUENCE [LARGE SCALE GENOMIC DNA]</scope>
    <source>
        <strain evidence="2 3">D-2Q-5-6</strain>
    </source>
</reference>
<dbReference type="PANTHER" id="PTHR43433:SF1">
    <property type="entry name" value="BLL5160 PROTEIN"/>
    <property type="match status" value="1"/>
</dbReference>
<dbReference type="InterPro" id="IPR029058">
    <property type="entry name" value="AB_hydrolase_fold"/>
</dbReference>
<protein>
    <submittedName>
        <fullName evidence="2">Alpha/beta hydrolase</fullName>
    </submittedName>
</protein>
<gene>
    <name evidence="2" type="ORF">FSZ31_04555</name>
</gene>
<dbReference type="PRINTS" id="PR00111">
    <property type="entry name" value="ABHYDROLASE"/>
</dbReference>
<organism evidence="2 3">
    <name type="scientific">Flavisphingopyxis soli</name>
    <dbReference type="NCBI Taxonomy" id="2601267"/>
    <lineage>
        <taxon>Bacteria</taxon>
        <taxon>Pseudomonadati</taxon>
        <taxon>Pseudomonadota</taxon>
        <taxon>Alphaproteobacteria</taxon>
        <taxon>Sphingomonadales</taxon>
        <taxon>Sphingopyxidaceae</taxon>
        <taxon>Flavisphingopyxis</taxon>
    </lineage>
</organism>